<protein>
    <submittedName>
        <fullName evidence="9">T cell receptor alpha variable 12-3</fullName>
    </submittedName>
</protein>
<dbReference type="InterPro" id="IPR051006">
    <property type="entry name" value="TCR_variable_domain"/>
</dbReference>
<dbReference type="SMART" id="SM00409">
    <property type="entry name" value="IG"/>
    <property type="match status" value="1"/>
</dbReference>
<evidence type="ECO:0000256" key="5">
    <source>
        <dbReference type="ARBA" id="ARBA00023319"/>
    </source>
</evidence>
<keyword evidence="4" id="KW-0675">Receptor</keyword>
<dbReference type="Pfam" id="PF07686">
    <property type="entry name" value="V-set"/>
    <property type="match status" value="1"/>
</dbReference>
<keyword evidence="7" id="KW-1279">T cell receptor</keyword>
<sequence length="192" mass="22236">MIPKVEEIKYLCYVHFFFGLKILILSEPGQKRMMKSLRVLLVILWLQLSWVWSQQKEVEQNPGPLSVPEGATASLNCTYSNTAFQYFMWYRQYSRKGPQLLIYIYSSGNKEDGRFTAQVDKSSKYISLFIRDSQPSDSATYFCAMSAQCSLDTCSLYPNLLLFALWMQMKTKSNSIEGLINLENIFIILKII</sequence>
<evidence type="ECO:0000256" key="6">
    <source>
        <dbReference type="ARBA" id="ARBA00038651"/>
    </source>
</evidence>
<dbReference type="InterPro" id="IPR036179">
    <property type="entry name" value="Ig-like_dom_sf"/>
</dbReference>
<evidence type="ECO:0000256" key="4">
    <source>
        <dbReference type="ARBA" id="ARBA00023170"/>
    </source>
</evidence>
<keyword evidence="10" id="KW-1185">Reference proteome</keyword>
<name>A0A8C9HLZ5_9PRIM</name>
<evidence type="ECO:0000259" key="8">
    <source>
        <dbReference type="PROSITE" id="PS50835"/>
    </source>
</evidence>
<dbReference type="GO" id="GO:0002250">
    <property type="term" value="P:adaptive immune response"/>
    <property type="evidence" value="ECO:0007669"/>
    <property type="project" value="UniProtKB-KW"/>
</dbReference>
<keyword evidence="1" id="KW-0732">Signal</keyword>
<dbReference type="Gene3D" id="2.60.40.10">
    <property type="entry name" value="Immunoglobulins"/>
    <property type="match status" value="1"/>
</dbReference>
<evidence type="ECO:0000313" key="9">
    <source>
        <dbReference type="Ensembl" id="ENSPTEP00000021067.1"/>
    </source>
</evidence>
<reference evidence="9" key="2">
    <citation type="submission" date="2025-09" db="UniProtKB">
        <authorList>
            <consortium name="Ensembl"/>
        </authorList>
    </citation>
    <scope>IDENTIFICATION</scope>
</reference>
<keyword evidence="3" id="KW-1064">Adaptive immunity</keyword>
<dbReference type="CDD" id="cd04983">
    <property type="entry name" value="IgV_TCR_alpha"/>
    <property type="match status" value="1"/>
</dbReference>
<evidence type="ECO:0000256" key="3">
    <source>
        <dbReference type="ARBA" id="ARBA00023130"/>
    </source>
</evidence>
<dbReference type="AlphaFoldDB" id="A0A8C9HLZ5"/>
<dbReference type="GO" id="GO:0042101">
    <property type="term" value="C:T cell receptor complex"/>
    <property type="evidence" value="ECO:0007669"/>
    <property type="project" value="UniProtKB-KW"/>
</dbReference>
<evidence type="ECO:0000256" key="2">
    <source>
        <dbReference type="ARBA" id="ARBA00022859"/>
    </source>
</evidence>
<organism evidence="9 10">
    <name type="scientific">Piliocolobus tephrosceles</name>
    <name type="common">Ugandan red Colobus</name>
    <dbReference type="NCBI Taxonomy" id="591936"/>
    <lineage>
        <taxon>Eukaryota</taxon>
        <taxon>Metazoa</taxon>
        <taxon>Chordata</taxon>
        <taxon>Craniata</taxon>
        <taxon>Vertebrata</taxon>
        <taxon>Euteleostomi</taxon>
        <taxon>Mammalia</taxon>
        <taxon>Eutheria</taxon>
        <taxon>Euarchontoglires</taxon>
        <taxon>Primates</taxon>
        <taxon>Haplorrhini</taxon>
        <taxon>Catarrhini</taxon>
        <taxon>Cercopithecidae</taxon>
        <taxon>Colobinae</taxon>
        <taxon>Piliocolobus</taxon>
    </lineage>
</organism>
<evidence type="ECO:0000256" key="7">
    <source>
        <dbReference type="ARBA" id="ARBA00043266"/>
    </source>
</evidence>
<dbReference type="Proteomes" id="UP000694416">
    <property type="component" value="Unplaced"/>
</dbReference>
<keyword evidence="2" id="KW-0391">Immunity</keyword>
<dbReference type="GO" id="GO:0042605">
    <property type="term" value="F:peptide antigen binding"/>
    <property type="evidence" value="ECO:0007669"/>
    <property type="project" value="TreeGrafter"/>
</dbReference>
<evidence type="ECO:0000313" key="10">
    <source>
        <dbReference type="Proteomes" id="UP000694416"/>
    </source>
</evidence>
<keyword evidence="5" id="KW-0393">Immunoglobulin domain</keyword>
<dbReference type="Ensembl" id="ENSPTET00000030466.1">
    <property type="protein sequence ID" value="ENSPTEP00000021067.1"/>
    <property type="gene ID" value="ENSPTEG00000022190.1"/>
</dbReference>
<dbReference type="InterPro" id="IPR013106">
    <property type="entry name" value="Ig_V-set"/>
</dbReference>
<feature type="domain" description="Ig-like" evidence="8">
    <location>
        <begin position="56"/>
        <end position="146"/>
    </location>
</feature>
<dbReference type="InterPro" id="IPR003599">
    <property type="entry name" value="Ig_sub"/>
</dbReference>
<comment type="subunit">
    <text evidence="6">Alpha-beta TR is a heterodimer composed of an alpha and beta chain; disulfide-linked. The alpha-beta TR is associated with the transmembrane signaling CD3 coreceptor proteins to form the TR-CD3 (TcR or TCR). The assembly of alpha-beta TR heterodimers with CD3 occurs in the endoplasmic reticulum where a single alpha-beta TR heterodimer associates with one CD3D-CD3E heterodimer, one CD3G-CD3E heterodimer and one CD247 homodimer forming a stable octameric structure. CD3D-CD3E and CD3G-CD3E heterodimers preferentially associate with TR alpha and TR beta chains, respectively. The association of the CD247 homodimer is the last step of TcR assembly in the endoplasmic reticulum and is required for transport to the cell surface.</text>
</comment>
<evidence type="ECO:0000256" key="1">
    <source>
        <dbReference type="ARBA" id="ARBA00022729"/>
    </source>
</evidence>
<dbReference type="PANTHER" id="PTHR19343:SF12">
    <property type="entry name" value="T CELL RECEPTOR ALPHA VARIABLE 12-3"/>
    <property type="match status" value="1"/>
</dbReference>
<accession>A0A8C9HLZ5</accession>
<dbReference type="InterPro" id="IPR007110">
    <property type="entry name" value="Ig-like_dom"/>
</dbReference>
<dbReference type="PROSITE" id="PS50835">
    <property type="entry name" value="IG_LIKE"/>
    <property type="match status" value="1"/>
</dbReference>
<dbReference type="SMART" id="SM00406">
    <property type="entry name" value="IGv"/>
    <property type="match status" value="1"/>
</dbReference>
<proteinExistence type="predicted"/>
<reference evidence="9" key="1">
    <citation type="submission" date="2025-08" db="UniProtKB">
        <authorList>
            <consortium name="Ensembl"/>
        </authorList>
    </citation>
    <scope>IDENTIFICATION</scope>
</reference>
<dbReference type="InterPro" id="IPR013783">
    <property type="entry name" value="Ig-like_fold"/>
</dbReference>
<dbReference type="SUPFAM" id="SSF48726">
    <property type="entry name" value="Immunoglobulin"/>
    <property type="match status" value="1"/>
</dbReference>
<dbReference type="PANTHER" id="PTHR19343">
    <property type="entry name" value="T CELL RECEPTOR ALPHA VARIABLE 1-2"/>
    <property type="match status" value="1"/>
</dbReference>